<dbReference type="SMART" id="SM00220">
    <property type="entry name" value="S_TKc"/>
    <property type="match status" value="1"/>
</dbReference>
<keyword evidence="9" id="KW-0418">Kinase</keyword>
<feature type="region of interest" description="Disordered" evidence="16">
    <location>
        <begin position="290"/>
        <end position="318"/>
    </location>
</feature>
<name>A0A3P8UHE3_CYNSE</name>
<keyword evidence="19" id="KW-1185">Reference proteome</keyword>
<evidence type="ECO:0000256" key="9">
    <source>
        <dbReference type="ARBA" id="ARBA00022777"/>
    </source>
</evidence>
<comment type="catalytic activity">
    <reaction evidence="13">
        <text>L-threonyl-[protein] + ATP = O-phospho-L-threonyl-[protein] + ADP + H(+)</text>
        <dbReference type="Rhea" id="RHEA:46608"/>
        <dbReference type="Rhea" id="RHEA-COMP:11060"/>
        <dbReference type="Rhea" id="RHEA-COMP:11605"/>
        <dbReference type="ChEBI" id="CHEBI:15378"/>
        <dbReference type="ChEBI" id="CHEBI:30013"/>
        <dbReference type="ChEBI" id="CHEBI:30616"/>
        <dbReference type="ChEBI" id="CHEBI:61977"/>
        <dbReference type="ChEBI" id="CHEBI:456216"/>
        <dbReference type="EC" id="2.7.11.1"/>
    </reaction>
</comment>
<feature type="binding site" evidence="15">
    <location>
        <position position="110"/>
    </location>
    <ligand>
        <name>ATP</name>
        <dbReference type="ChEBI" id="CHEBI:30616"/>
    </ligand>
</feature>
<dbReference type="GO" id="GO:0030154">
    <property type="term" value="P:cell differentiation"/>
    <property type="evidence" value="ECO:0007669"/>
    <property type="project" value="UniProtKB-KW"/>
</dbReference>
<feature type="compositionally biased region" description="Acidic residues" evidence="16">
    <location>
        <begin position="300"/>
        <end position="309"/>
    </location>
</feature>
<dbReference type="InterPro" id="IPR051334">
    <property type="entry name" value="SRPK"/>
</dbReference>
<proteinExistence type="predicted"/>
<accession>A0A3P8UHE3</accession>
<dbReference type="GO" id="GO:0005737">
    <property type="term" value="C:cytoplasm"/>
    <property type="evidence" value="ECO:0007669"/>
    <property type="project" value="UniProtKB-SubCell"/>
</dbReference>
<feature type="region of interest" description="Disordered" evidence="16">
    <location>
        <begin position="1"/>
        <end position="65"/>
    </location>
</feature>
<keyword evidence="11 15" id="KW-0067">ATP-binding</keyword>
<evidence type="ECO:0000256" key="1">
    <source>
        <dbReference type="ARBA" id="ARBA00004123"/>
    </source>
</evidence>
<keyword evidence="10" id="KW-0221">Differentiation</keyword>
<dbReference type="InterPro" id="IPR017441">
    <property type="entry name" value="Protein_kinase_ATP_BS"/>
</dbReference>
<dbReference type="InParanoid" id="A0A3P8UHE3"/>
<dbReference type="PROSITE" id="PS00107">
    <property type="entry name" value="PROTEIN_KINASE_ATP"/>
    <property type="match status" value="1"/>
</dbReference>
<dbReference type="EC" id="2.7.11.1" evidence="3"/>
<evidence type="ECO:0000256" key="12">
    <source>
        <dbReference type="ARBA" id="ARBA00023242"/>
    </source>
</evidence>
<evidence type="ECO:0000256" key="16">
    <source>
        <dbReference type="SAM" id="MobiDB-lite"/>
    </source>
</evidence>
<dbReference type="FunFam" id="1.10.510.10:FF:000105">
    <property type="entry name" value="SRSF protein kinase 2"/>
    <property type="match status" value="1"/>
</dbReference>
<evidence type="ECO:0000259" key="17">
    <source>
        <dbReference type="PROSITE" id="PS50011"/>
    </source>
</evidence>
<dbReference type="Ensembl" id="ENSCSET00000002680.1">
    <property type="protein sequence ID" value="ENSCSEP00000002638.1"/>
    <property type="gene ID" value="ENSCSEG00000001752.1"/>
</dbReference>
<dbReference type="GO" id="GO:0004674">
    <property type="term" value="F:protein serine/threonine kinase activity"/>
    <property type="evidence" value="ECO:0007669"/>
    <property type="project" value="UniProtKB-KW"/>
</dbReference>
<dbReference type="Gene3D" id="3.30.200.20">
    <property type="entry name" value="Phosphorylase Kinase, domain 1"/>
    <property type="match status" value="1"/>
</dbReference>
<dbReference type="CTD" id="323679"/>
<evidence type="ECO:0000256" key="6">
    <source>
        <dbReference type="ARBA" id="ARBA00022553"/>
    </source>
</evidence>
<keyword evidence="12" id="KW-0539">Nucleus</keyword>
<dbReference type="STRING" id="244447.ENSCSEP00000002638"/>
<evidence type="ECO:0000256" key="10">
    <source>
        <dbReference type="ARBA" id="ARBA00022782"/>
    </source>
</evidence>
<dbReference type="AlphaFoldDB" id="A0A3P8UHE3"/>
<evidence type="ECO:0000256" key="3">
    <source>
        <dbReference type="ARBA" id="ARBA00012513"/>
    </source>
</evidence>
<dbReference type="SUPFAM" id="SSF56112">
    <property type="entry name" value="Protein kinase-like (PK-like)"/>
    <property type="match status" value="1"/>
</dbReference>
<feature type="compositionally biased region" description="Basic residues" evidence="16">
    <location>
        <begin position="10"/>
        <end position="22"/>
    </location>
</feature>
<dbReference type="PROSITE" id="PS50011">
    <property type="entry name" value="PROTEIN_KINASE_DOM"/>
    <property type="match status" value="1"/>
</dbReference>
<sequence>MERKVLALQARKKRAKAKKTNKKQPTNPRTRKQPQQEASPQEAEEQEEILGSDDEEQEDPNDYCKGGYHHVKVGDLYNGKYHVIRKLGWGHFSTVWLAWDIQVKRFVAMKVVKSAEHYTETAVDEIKLLSSVRNSDPGDPNREMVVQLLDDFKISGVNGTHVCMVFEVLGHHLLKWIIKSNYQGLPLACVKSIIRQVLQGLDYLHTKCQIIHTDIKPENILMSVDEPYVRRLAAEATEWQKAGAPPPSGSAISTAPVPKQTVKMSKNKKKKLKKKQKRQAELLEKCIMDLEKMEKPTETREDEDEEDDVLQSPKGRACAPLRQVSLQEMGHAGDAGQMHETDESKDHTDLMMMMGPDGRTELNCNGYVDELQTRSQRRDEDHHNGNADPTDKCEVQEDAESPVHFICNGVVSTVLDELDTEIEGRGANSSDAAEMSLPPGLEEEELETMQTILQEEGEDEQSYQYRTEDGMRDGKQTAGELLVNPLDPLNSDNIKVKIADLGNACWVHKHFTEDIQTRQYRSLEVLIGAGYNTPADIWSTACMAFELATGDYLFEPHSGEDYSRDEDHLALMIELLGKIPRHYALSGKYSEEYFTNRGDLKHITKLKPWGLLEVLIDKYEWPREEAESFTDFLLPMLELVPEKRATAAQCLRHPWLAL</sequence>
<feature type="compositionally biased region" description="Low complexity" evidence="16">
    <location>
        <begin position="23"/>
        <end position="41"/>
    </location>
</feature>
<evidence type="ECO:0000313" key="19">
    <source>
        <dbReference type="Proteomes" id="UP000265120"/>
    </source>
</evidence>
<evidence type="ECO:0000256" key="5">
    <source>
        <dbReference type="ARBA" id="ARBA00022527"/>
    </source>
</evidence>
<feature type="domain" description="Protein kinase" evidence="17">
    <location>
        <begin position="81"/>
        <end position="656"/>
    </location>
</feature>
<evidence type="ECO:0000256" key="8">
    <source>
        <dbReference type="ARBA" id="ARBA00022741"/>
    </source>
</evidence>
<dbReference type="GeneID" id="103384603"/>
<dbReference type="FunFam" id="3.30.200.20:FF:000163">
    <property type="entry name" value="SRSF protein kinase 2 isoform X1"/>
    <property type="match status" value="1"/>
</dbReference>
<comment type="catalytic activity">
    <reaction evidence="14">
        <text>L-seryl-[protein] + ATP = O-phospho-L-seryl-[protein] + ADP + H(+)</text>
        <dbReference type="Rhea" id="RHEA:17989"/>
        <dbReference type="Rhea" id="RHEA-COMP:9863"/>
        <dbReference type="Rhea" id="RHEA-COMP:11604"/>
        <dbReference type="ChEBI" id="CHEBI:15378"/>
        <dbReference type="ChEBI" id="CHEBI:29999"/>
        <dbReference type="ChEBI" id="CHEBI:30616"/>
        <dbReference type="ChEBI" id="CHEBI:83421"/>
        <dbReference type="ChEBI" id="CHEBI:456216"/>
        <dbReference type="EC" id="2.7.11.1"/>
    </reaction>
</comment>
<dbReference type="GO" id="GO:0050684">
    <property type="term" value="P:regulation of mRNA processing"/>
    <property type="evidence" value="ECO:0007669"/>
    <property type="project" value="TreeGrafter"/>
</dbReference>
<dbReference type="RefSeq" id="XP_008316395.1">
    <property type="nucleotide sequence ID" value="XM_008318173.3"/>
</dbReference>
<feature type="compositionally biased region" description="Basic residues" evidence="16">
    <location>
        <begin position="265"/>
        <end position="275"/>
    </location>
</feature>
<dbReference type="InterPro" id="IPR000719">
    <property type="entry name" value="Prot_kinase_dom"/>
</dbReference>
<organism evidence="18 19">
    <name type="scientific">Cynoglossus semilaevis</name>
    <name type="common">Tongue sole</name>
    <dbReference type="NCBI Taxonomy" id="244447"/>
    <lineage>
        <taxon>Eukaryota</taxon>
        <taxon>Metazoa</taxon>
        <taxon>Chordata</taxon>
        <taxon>Craniata</taxon>
        <taxon>Vertebrata</taxon>
        <taxon>Euteleostomi</taxon>
        <taxon>Actinopterygii</taxon>
        <taxon>Neopterygii</taxon>
        <taxon>Teleostei</taxon>
        <taxon>Neoteleostei</taxon>
        <taxon>Acanthomorphata</taxon>
        <taxon>Carangaria</taxon>
        <taxon>Pleuronectiformes</taxon>
        <taxon>Pleuronectoidei</taxon>
        <taxon>Cynoglossidae</taxon>
        <taxon>Cynoglossinae</taxon>
        <taxon>Cynoglossus</taxon>
    </lineage>
</organism>
<dbReference type="GO" id="GO:0005524">
    <property type="term" value="F:ATP binding"/>
    <property type="evidence" value="ECO:0007669"/>
    <property type="project" value="UniProtKB-UniRule"/>
</dbReference>
<dbReference type="Pfam" id="PF00069">
    <property type="entry name" value="Pkinase"/>
    <property type="match status" value="2"/>
</dbReference>
<keyword evidence="5" id="KW-0723">Serine/threonine-protein kinase</keyword>
<feature type="compositionally biased region" description="Acidic residues" evidence="16">
    <location>
        <begin position="42"/>
        <end position="61"/>
    </location>
</feature>
<evidence type="ECO:0000256" key="4">
    <source>
        <dbReference type="ARBA" id="ARBA00022490"/>
    </source>
</evidence>
<keyword evidence="6" id="KW-0597">Phosphoprotein</keyword>
<keyword evidence="8 15" id="KW-0547">Nucleotide-binding</keyword>
<dbReference type="Gene3D" id="1.10.510.10">
    <property type="entry name" value="Transferase(Phosphotransferase) domain 1"/>
    <property type="match status" value="2"/>
</dbReference>
<dbReference type="InterPro" id="IPR008271">
    <property type="entry name" value="Ser/Thr_kinase_AS"/>
</dbReference>
<evidence type="ECO:0000256" key="11">
    <source>
        <dbReference type="ARBA" id="ARBA00022840"/>
    </source>
</evidence>
<dbReference type="FunFam" id="1.10.510.10:FF:000293">
    <property type="entry name" value="SRSF protein kinase 1"/>
    <property type="match status" value="1"/>
</dbReference>
<evidence type="ECO:0000256" key="2">
    <source>
        <dbReference type="ARBA" id="ARBA00004496"/>
    </source>
</evidence>
<dbReference type="GO" id="GO:0000245">
    <property type="term" value="P:spliceosomal complex assembly"/>
    <property type="evidence" value="ECO:0007669"/>
    <property type="project" value="TreeGrafter"/>
</dbReference>
<dbReference type="InterPro" id="IPR011009">
    <property type="entry name" value="Kinase-like_dom_sf"/>
</dbReference>
<evidence type="ECO:0000256" key="13">
    <source>
        <dbReference type="ARBA" id="ARBA00047899"/>
    </source>
</evidence>
<evidence type="ECO:0000256" key="15">
    <source>
        <dbReference type="PROSITE-ProRule" id="PRU10141"/>
    </source>
</evidence>
<comment type="subcellular location">
    <subcellularLocation>
        <location evidence="2">Cytoplasm</location>
    </subcellularLocation>
    <subcellularLocation>
        <location evidence="1">Nucleus</location>
    </subcellularLocation>
</comment>
<reference evidence="18" key="2">
    <citation type="submission" date="2025-08" db="UniProtKB">
        <authorList>
            <consortium name="Ensembl"/>
        </authorList>
    </citation>
    <scope>IDENTIFICATION</scope>
</reference>
<keyword evidence="4" id="KW-0963">Cytoplasm</keyword>
<keyword evidence="7" id="KW-0808">Transferase</keyword>
<reference evidence="18 19" key="1">
    <citation type="journal article" date="2014" name="Nat. Genet.">
        <title>Whole-genome sequence of a flatfish provides insights into ZW sex chromosome evolution and adaptation to a benthic lifestyle.</title>
        <authorList>
            <person name="Chen S."/>
            <person name="Zhang G."/>
            <person name="Shao C."/>
            <person name="Huang Q."/>
            <person name="Liu G."/>
            <person name="Zhang P."/>
            <person name="Song W."/>
            <person name="An N."/>
            <person name="Chalopin D."/>
            <person name="Volff J.N."/>
            <person name="Hong Y."/>
            <person name="Li Q."/>
            <person name="Sha Z."/>
            <person name="Zhou H."/>
            <person name="Xie M."/>
            <person name="Yu Q."/>
            <person name="Liu Y."/>
            <person name="Xiang H."/>
            <person name="Wang N."/>
            <person name="Wu K."/>
            <person name="Yang C."/>
            <person name="Zhou Q."/>
            <person name="Liao X."/>
            <person name="Yang L."/>
            <person name="Hu Q."/>
            <person name="Zhang J."/>
            <person name="Meng L."/>
            <person name="Jin L."/>
            <person name="Tian Y."/>
            <person name="Lian J."/>
            <person name="Yang J."/>
            <person name="Miao G."/>
            <person name="Liu S."/>
            <person name="Liang Z."/>
            <person name="Yan F."/>
            <person name="Li Y."/>
            <person name="Sun B."/>
            <person name="Zhang H."/>
            <person name="Zhang J."/>
            <person name="Zhu Y."/>
            <person name="Du M."/>
            <person name="Zhao Y."/>
            <person name="Schartl M."/>
            <person name="Tang Q."/>
            <person name="Wang J."/>
        </authorList>
    </citation>
    <scope>NUCLEOTIDE SEQUENCE</scope>
</reference>
<dbReference type="GO" id="GO:0005634">
    <property type="term" value="C:nucleus"/>
    <property type="evidence" value="ECO:0007669"/>
    <property type="project" value="UniProtKB-SubCell"/>
</dbReference>
<reference evidence="18" key="3">
    <citation type="submission" date="2025-09" db="UniProtKB">
        <authorList>
            <consortium name="Ensembl"/>
        </authorList>
    </citation>
    <scope>IDENTIFICATION</scope>
</reference>
<dbReference type="PANTHER" id="PTHR47634:SF4">
    <property type="entry name" value="SRSF PROTEIN KINASE 1"/>
    <property type="match status" value="1"/>
</dbReference>
<dbReference type="OrthoDB" id="2649at2759"/>
<dbReference type="GO" id="GO:0035556">
    <property type="term" value="P:intracellular signal transduction"/>
    <property type="evidence" value="ECO:0007669"/>
    <property type="project" value="TreeGrafter"/>
</dbReference>
<protein>
    <recommendedName>
        <fullName evidence="3">non-specific serine/threonine protein kinase</fullName>
        <ecNumber evidence="3">2.7.11.1</ecNumber>
    </recommendedName>
</protein>
<evidence type="ECO:0000256" key="7">
    <source>
        <dbReference type="ARBA" id="ARBA00022679"/>
    </source>
</evidence>
<feature type="region of interest" description="Disordered" evidence="16">
    <location>
        <begin position="240"/>
        <end position="275"/>
    </location>
</feature>
<dbReference type="Proteomes" id="UP000265120">
    <property type="component" value="Chromosome 10"/>
</dbReference>
<feature type="compositionally biased region" description="Basic and acidic residues" evidence="16">
    <location>
        <begin position="290"/>
        <end position="299"/>
    </location>
</feature>
<dbReference type="PANTHER" id="PTHR47634">
    <property type="entry name" value="PROTEIN KINASE DOMAIN-CONTAINING PROTEIN-RELATED"/>
    <property type="match status" value="1"/>
</dbReference>
<dbReference type="GeneTree" id="ENSGT00940000166975"/>
<dbReference type="PROSITE" id="PS00108">
    <property type="entry name" value="PROTEIN_KINASE_ST"/>
    <property type="match status" value="1"/>
</dbReference>
<evidence type="ECO:0000256" key="14">
    <source>
        <dbReference type="ARBA" id="ARBA00048679"/>
    </source>
</evidence>
<evidence type="ECO:0000313" key="18">
    <source>
        <dbReference type="Ensembl" id="ENSCSEP00000002638.1"/>
    </source>
</evidence>